<gene>
    <name evidence="1" type="ORF">GR183_12490</name>
</gene>
<name>A0A7X3LVD1_9HYPH</name>
<proteinExistence type="predicted"/>
<evidence type="ECO:0000313" key="1">
    <source>
        <dbReference type="EMBL" id="MXN65725.1"/>
    </source>
</evidence>
<dbReference type="AlphaFoldDB" id="A0A7X3LVD1"/>
<dbReference type="Proteomes" id="UP000433101">
    <property type="component" value="Unassembled WGS sequence"/>
</dbReference>
<dbReference type="EMBL" id="WUMV01000006">
    <property type="protein sequence ID" value="MXN65725.1"/>
    <property type="molecule type" value="Genomic_DNA"/>
</dbReference>
<accession>A0A7X3LVD1</accession>
<comment type="caution">
    <text evidence="1">The sequence shown here is derived from an EMBL/GenBank/DDBJ whole genome shotgun (WGS) entry which is preliminary data.</text>
</comment>
<keyword evidence="2" id="KW-1185">Reference proteome</keyword>
<evidence type="ECO:0000313" key="2">
    <source>
        <dbReference type="Proteomes" id="UP000433101"/>
    </source>
</evidence>
<protein>
    <submittedName>
        <fullName evidence="1">Uncharacterized protein</fullName>
    </submittedName>
</protein>
<sequence>MSASISGCSRPTGDFDRAKPSVIHDQVMPAIGYEAAHNRREPVSRFNLTDDERLLRDRGWSLIRPPSSEDWIAGSQVELIRTRILPEADQTLDPGRYYSYLRSDRYESSDARYDRVAADALGDAELVLPFCEVAERVAAADEERLRALGRRDVSTKEELAGAQARVWENKRYTSWAMLSLRYRLKSYRHAIDALEIETPSDDKVWDANMAWKRLAAQIVFLEKGCTGINRYGQERVVKQSRIYTGWGLERPASKK</sequence>
<organism evidence="1 2">
    <name type="scientific">Stappia sediminis</name>
    <dbReference type="NCBI Taxonomy" id="2692190"/>
    <lineage>
        <taxon>Bacteria</taxon>
        <taxon>Pseudomonadati</taxon>
        <taxon>Pseudomonadota</taxon>
        <taxon>Alphaproteobacteria</taxon>
        <taxon>Hyphomicrobiales</taxon>
        <taxon>Stappiaceae</taxon>
        <taxon>Stappia</taxon>
    </lineage>
</organism>
<reference evidence="1 2" key="1">
    <citation type="submission" date="2019-12" db="EMBL/GenBank/DDBJ databases">
        <authorList>
            <person name="Li M."/>
        </authorList>
    </citation>
    <scope>NUCLEOTIDE SEQUENCE [LARGE SCALE GENOMIC DNA]</scope>
    <source>
        <strain evidence="1 2">GBMRC 2046</strain>
    </source>
</reference>